<evidence type="ECO:0000256" key="1">
    <source>
        <dbReference type="ARBA" id="ARBA00022723"/>
    </source>
</evidence>
<dbReference type="Proteomes" id="UP000002630">
    <property type="component" value="Linkage Group LG17"/>
</dbReference>
<evidence type="ECO:0000313" key="6">
    <source>
        <dbReference type="EMBL" id="CBJ32975.1"/>
    </source>
</evidence>
<keyword evidence="2 4" id="KW-0863">Zinc-finger</keyword>
<dbReference type="Pfam" id="PF01363">
    <property type="entry name" value="FYVE"/>
    <property type="match status" value="1"/>
</dbReference>
<dbReference type="InterPro" id="IPR017455">
    <property type="entry name" value="Znf_FYVE-rel"/>
</dbReference>
<dbReference type="GO" id="GO:0008270">
    <property type="term" value="F:zinc ion binding"/>
    <property type="evidence" value="ECO:0007669"/>
    <property type="project" value="UniProtKB-KW"/>
</dbReference>
<dbReference type="PROSITE" id="PS50178">
    <property type="entry name" value="ZF_FYVE"/>
    <property type="match status" value="1"/>
</dbReference>
<keyword evidence="3" id="KW-0862">Zinc</keyword>
<evidence type="ECO:0000313" key="7">
    <source>
        <dbReference type="Proteomes" id="UP000002630"/>
    </source>
</evidence>
<dbReference type="SUPFAM" id="SSF57903">
    <property type="entry name" value="FYVE/PHD zinc finger"/>
    <property type="match status" value="1"/>
</dbReference>
<dbReference type="InParanoid" id="D7G093"/>
<evidence type="ECO:0000259" key="5">
    <source>
        <dbReference type="PROSITE" id="PS50178"/>
    </source>
</evidence>
<keyword evidence="1" id="KW-0479">Metal-binding</keyword>
<dbReference type="SMART" id="SM00064">
    <property type="entry name" value="FYVE"/>
    <property type="match status" value="1"/>
</dbReference>
<dbReference type="EMBL" id="FN649742">
    <property type="protein sequence ID" value="CBJ32975.1"/>
    <property type="molecule type" value="Genomic_DNA"/>
</dbReference>
<dbReference type="InterPro" id="IPR013083">
    <property type="entry name" value="Znf_RING/FYVE/PHD"/>
</dbReference>
<name>D7G093_ECTSI</name>
<accession>D7G093</accession>
<evidence type="ECO:0000256" key="2">
    <source>
        <dbReference type="ARBA" id="ARBA00022771"/>
    </source>
</evidence>
<dbReference type="Gene3D" id="3.30.40.10">
    <property type="entry name" value="Zinc/RING finger domain, C3HC4 (zinc finger)"/>
    <property type="match status" value="1"/>
</dbReference>
<evidence type="ECO:0000256" key="4">
    <source>
        <dbReference type="PROSITE-ProRule" id="PRU00091"/>
    </source>
</evidence>
<protein>
    <recommendedName>
        <fullName evidence="5">FYVE-type domain-containing protein</fullName>
    </recommendedName>
</protein>
<sequence length="161" mass="17713">MAANRLARSASKRWVDDSEVPQCPLCSNRFEGNFLDITARGRTHCRYCGGVFCTNCCSQELYMPEDEVVRPPPSNKFKSIIFDPTLKQKACRTCVKILIPQQEAIKASRGRGSGGGGISRLNGFLERKNTGGPHFSIAIVRAKVSHAFSCAVRSGIYEVGR</sequence>
<evidence type="ECO:0000256" key="3">
    <source>
        <dbReference type="ARBA" id="ARBA00022833"/>
    </source>
</evidence>
<dbReference type="InterPro" id="IPR000306">
    <property type="entry name" value="Znf_FYVE"/>
</dbReference>
<dbReference type="OrthoDB" id="660555at2759"/>
<feature type="domain" description="FYVE-type" evidence="5">
    <location>
        <begin position="17"/>
        <end position="99"/>
    </location>
</feature>
<dbReference type="AlphaFoldDB" id="D7G093"/>
<organism evidence="6 7">
    <name type="scientific">Ectocarpus siliculosus</name>
    <name type="common">Brown alga</name>
    <name type="synonym">Conferva siliculosa</name>
    <dbReference type="NCBI Taxonomy" id="2880"/>
    <lineage>
        <taxon>Eukaryota</taxon>
        <taxon>Sar</taxon>
        <taxon>Stramenopiles</taxon>
        <taxon>Ochrophyta</taxon>
        <taxon>PX clade</taxon>
        <taxon>Phaeophyceae</taxon>
        <taxon>Ectocarpales</taxon>
        <taxon>Ectocarpaceae</taxon>
        <taxon>Ectocarpus</taxon>
    </lineage>
</organism>
<dbReference type="EMBL" id="FN648595">
    <property type="protein sequence ID" value="CBJ32975.1"/>
    <property type="molecule type" value="Genomic_DNA"/>
</dbReference>
<proteinExistence type="predicted"/>
<reference evidence="6 7" key="1">
    <citation type="journal article" date="2010" name="Nature">
        <title>The Ectocarpus genome and the independent evolution of multicellularity in brown algae.</title>
        <authorList>
            <person name="Cock J.M."/>
            <person name="Sterck L."/>
            <person name="Rouze P."/>
            <person name="Scornet D."/>
            <person name="Allen A.E."/>
            <person name="Amoutzias G."/>
            <person name="Anthouard V."/>
            <person name="Artiguenave F."/>
            <person name="Aury J.M."/>
            <person name="Badger J.H."/>
            <person name="Beszteri B."/>
            <person name="Billiau K."/>
            <person name="Bonnet E."/>
            <person name="Bothwell J.H."/>
            <person name="Bowler C."/>
            <person name="Boyen C."/>
            <person name="Brownlee C."/>
            <person name="Carrano C.J."/>
            <person name="Charrier B."/>
            <person name="Cho G.Y."/>
            <person name="Coelho S.M."/>
            <person name="Collen J."/>
            <person name="Corre E."/>
            <person name="Da Silva C."/>
            <person name="Delage L."/>
            <person name="Delaroque N."/>
            <person name="Dittami S.M."/>
            <person name="Doulbeau S."/>
            <person name="Elias M."/>
            <person name="Farnham G."/>
            <person name="Gachon C.M."/>
            <person name="Gschloessl B."/>
            <person name="Heesch S."/>
            <person name="Jabbari K."/>
            <person name="Jubin C."/>
            <person name="Kawai H."/>
            <person name="Kimura K."/>
            <person name="Kloareg B."/>
            <person name="Kupper F.C."/>
            <person name="Lang D."/>
            <person name="Le Bail A."/>
            <person name="Leblanc C."/>
            <person name="Lerouge P."/>
            <person name="Lohr M."/>
            <person name="Lopez P.J."/>
            <person name="Martens C."/>
            <person name="Maumus F."/>
            <person name="Michel G."/>
            <person name="Miranda-Saavedra D."/>
            <person name="Morales J."/>
            <person name="Moreau H."/>
            <person name="Motomura T."/>
            <person name="Nagasato C."/>
            <person name="Napoli C.A."/>
            <person name="Nelson D.R."/>
            <person name="Nyvall-Collen P."/>
            <person name="Peters A.F."/>
            <person name="Pommier C."/>
            <person name="Potin P."/>
            <person name="Poulain J."/>
            <person name="Quesneville H."/>
            <person name="Read B."/>
            <person name="Rensing S.A."/>
            <person name="Ritter A."/>
            <person name="Rousvoal S."/>
            <person name="Samanta M."/>
            <person name="Samson G."/>
            <person name="Schroeder D.C."/>
            <person name="Segurens B."/>
            <person name="Strittmatter M."/>
            <person name="Tonon T."/>
            <person name="Tregear J.W."/>
            <person name="Valentin K."/>
            <person name="von Dassow P."/>
            <person name="Yamagishi T."/>
            <person name="Van de Peer Y."/>
            <person name="Wincker P."/>
        </authorList>
    </citation>
    <scope>NUCLEOTIDE SEQUENCE [LARGE SCALE GENOMIC DNA]</scope>
    <source>
        <strain evidence="7">Ec32 / CCAP1310/4</strain>
    </source>
</reference>
<dbReference type="InterPro" id="IPR011011">
    <property type="entry name" value="Znf_FYVE_PHD"/>
</dbReference>
<gene>
    <name evidence="6" type="ORF">Esi_0399_0007</name>
</gene>
<keyword evidence="7" id="KW-1185">Reference proteome</keyword>